<evidence type="ECO:0000313" key="14">
    <source>
        <dbReference type="Proteomes" id="UP000032067"/>
    </source>
</evidence>
<evidence type="ECO:0000256" key="7">
    <source>
        <dbReference type="ARBA" id="ARBA00023002"/>
    </source>
</evidence>
<dbReference type="Pfam" id="PF02558">
    <property type="entry name" value="ApbA"/>
    <property type="match status" value="1"/>
</dbReference>
<keyword evidence="5 10" id="KW-0566">Pantothenate biosynthesis</keyword>
<dbReference type="GO" id="GO:0015940">
    <property type="term" value="P:pantothenate biosynthetic process"/>
    <property type="evidence" value="ECO:0007669"/>
    <property type="project" value="UniProtKB-UniPathway"/>
</dbReference>
<dbReference type="InterPro" id="IPR036291">
    <property type="entry name" value="NAD(P)-bd_dom_sf"/>
</dbReference>
<evidence type="ECO:0000256" key="1">
    <source>
        <dbReference type="ARBA" id="ARBA00004994"/>
    </source>
</evidence>
<dbReference type="PANTHER" id="PTHR43765">
    <property type="entry name" value="2-DEHYDROPANTOATE 2-REDUCTASE-RELATED"/>
    <property type="match status" value="1"/>
</dbReference>
<dbReference type="InterPro" id="IPR050838">
    <property type="entry name" value="Ketopantoate_reductase"/>
</dbReference>
<dbReference type="GO" id="GO:0050661">
    <property type="term" value="F:NADP binding"/>
    <property type="evidence" value="ECO:0007669"/>
    <property type="project" value="TreeGrafter"/>
</dbReference>
<dbReference type="GO" id="GO:0005737">
    <property type="term" value="C:cytoplasm"/>
    <property type="evidence" value="ECO:0007669"/>
    <property type="project" value="TreeGrafter"/>
</dbReference>
<dbReference type="EMBL" id="JXQQ01000028">
    <property type="protein sequence ID" value="KIQ31952.1"/>
    <property type="molecule type" value="Genomic_DNA"/>
</dbReference>
<proteinExistence type="inferred from homology"/>
<dbReference type="AlphaFoldDB" id="A0A0D0L0S0"/>
<gene>
    <name evidence="13" type="ORF">RT97_12775</name>
</gene>
<dbReference type="Gene3D" id="3.40.50.720">
    <property type="entry name" value="NAD(P)-binding Rossmann-like Domain"/>
    <property type="match status" value="1"/>
</dbReference>
<keyword evidence="6 10" id="KW-0521">NADP</keyword>
<dbReference type="UniPathway" id="UPA00028">
    <property type="reaction ID" value="UER00004"/>
</dbReference>
<evidence type="ECO:0000259" key="12">
    <source>
        <dbReference type="Pfam" id="PF08546"/>
    </source>
</evidence>
<evidence type="ECO:0000256" key="3">
    <source>
        <dbReference type="ARBA" id="ARBA00013014"/>
    </source>
</evidence>
<dbReference type="InterPro" id="IPR003710">
    <property type="entry name" value="ApbA"/>
</dbReference>
<evidence type="ECO:0000259" key="11">
    <source>
        <dbReference type="Pfam" id="PF02558"/>
    </source>
</evidence>
<dbReference type="Gene3D" id="1.10.1040.10">
    <property type="entry name" value="N-(1-d-carboxylethyl)-l-norvaline Dehydrogenase, domain 2"/>
    <property type="match status" value="1"/>
</dbReference>
<dbReference type="NCBIfam" id="TIGR00745">
    <property type="entry name" value="apbA_panE"/>
    <property type="match status" value="1"/>
</dbReference>
<keyword evidence="7 10" id="KW-0560">Oxidoreductase</keyword>
<name>A0A0D0L0S0_VARPD</name>
<protein>
    <recommendedName>
        <fullName evidence="4 10">2-dehydropantoate 2-reductase</fullName>
        <ecNumber evidence="3 10">1.1.1.169</ecNumber>
    </recommendedName>
    <alternativeName>
        <fullName evidence="8 10">Ketopantoate reductase</fullName>
    </alternativeName>
</protein>
<dbReference type="GO" id="GO:0008677">
    <property type="term" value="F:2-dehydropantoate 2-reductase activity"/>
    <property type="evidence" value="ECO:0007669"/>
    <property type="project" value="UniProtKB-EC"/>
</dbReference>
<comment type="catalytic activity">
    <reaction evidence="9 10">
        <text>(R)-pantoate + NADP(+) = 2-dehydropantoate + NADPH + H(+)</text>
        <dbReference type="Rhea" id="RHEA:16233"/>
        <dbReference type="ChEBI" id="CHEBI:11561"/>
        <dbReference type="ChEBI" id="CHEBI:15378"/>
        <dbReference type="ChEBI" id="CHEBI:15980"/>
        <dbReference type="ChEBI" id="CHEBI:57783"/>
        <dbReference type="ChEBI" id="CHEBI:58349"/>
        <dbReference type="EC" id="1.1.1.169"/>
    </reaction>
</comment>
<dbReference type="Pfam" id="PF08546">
    <property type="entry name" value="ApbA_C"/>
    <property type="match status" value="1"/>
</dbReference>
<dbReference type="InterPro" id="IPR013752">
    <property type="entry name" value="KPA_reductase"/>
</dbReference>
<evidence type="ECO:0000256" key="9">
    <source>
        <dbReference type="ARBA" id="ARBA00048793"/>
    </source>
</evidence>
<evidence type="ECO:0000256" key="4">
    <source>
        <dbReference type="ARBA" id="ARBA00019465"/>
    </source>
</evidence>
<evidence type="ECO:0000256" key="5">
    <source>
        <dbReference type="ARBA" id="ARBA00022655"/>
    </source>
</evidence>
<feature type="domain" description="Ketopantoate reductase C-terminal" evidence="12">
    <location>
        <begin position="190"/>
        <end position="326"/>
    </location>
</feature>
<dbReference type="InterPro" id="IPR013328">
    <property type="entry name" value="6PGD_dom2"/>
</dbReference>
<comment type="caution">
    <text evidence="13">The sequence shown here is derived from an EMBL/GenBank/DDBJ whole genome shotgun (WGS) entry which is preliminary data.</text>
</comment>
<feature type="domain" description="Ketopantoate reductase N-terminal" evidence="11">
    <location>
        <begin position="17"/>
        <end position="162"/>
    </location>
</feature>
<dbReference type="RefSeq" id="WP_042579160.1">
    <property type="nucleotide sequence ID" value="NZ_JXQQ01000028.1"/>
</dbReference>
<dbReference type="NCBIfam" id="NF006083">
    <property type="entry name" value="PRK08229.1"/>
    <property type="match status" value="1"/>
</dbReference>
<dbReference type="InterPro" id="IPR013332">
    <property type="entry name" value="KPR_N"/>
</dbReference>
<comment type="function">
    <text evidence="10">Catalyzes the NADPH-dependent reduction of ketopantoate into pantoic acid.</text>
</comment>
<evidence type="ECO:0000256" key="8">
    <source>
        <dbReference type="ARBA" id="ARBA00032024"/>
    </source>
</evidence>
<comment type="pathway">
    <text evidence="1 10">Cofactor biosynthesis; (R)-pantothenate biosynthesis; (R)-pantoate from 3-methyl-2-oxobutanoate: step 2/2.</text>
</comment>
<evidence type="ECO:0000313" key="13">
    <source>
        <dbReference type="EMBL" id="KIQ31952.1"/>
    </source>
</evidence>
<organism evidence="13 14">
    <name type="scientific">Variovorax paradoxus</name>
    <dbReference type="NCBI Taxonomy" id="34073"/>
    <lineage>
        <taxon>Bacteria</taxon>
        <taxon>Pseudomonadati</taxon>
        <taxon>Pseudomonadota</taxon>
        <taxon>Betaproteobacteria</taxon>
        <taxon>Burkholderiales</taxon>
        <taxon>Comamonadaceae</taxon>
        <taxon>Variovorax</taxon>
    </lineage>
</organism>
<comment type="similarity">
    <text evidence="2 10">Belongs to the ketopantoate reductase family.</text>
</comment>
<evidence type="ECO:0000256" key="2">
    <source>
        <dbReference type="ARBA" id="ARBA00007870"/>
    </source>
</evidence>
<dbReference type="Proteomes" id="UP000032067">
    <property type="component" value="Unassembled WGS sequence"/>
</dbReference>
<dbReference type="EC" id="1.1.1.169" evidence="3 10"/>
<evidence type="ECO:0000256" key="6">
    <source>
        <dbReference type="ARBA" id="ARBA00022857"/>
    </source>
</evidence>
<dbReference type="SUPFAM" id="SSF48179">
    <property type="entry name" value="6-phosphogluconate dehydrogenase C-terminal domain-like"/>
    <property type="match status" value="1"/>
</dbReference>
<sequence length="346" mass="36432">MTQALPGEESGAPPGEVLVMGAGTIGCYIGGRLAAAGVPVTFVGRPRVLKKLAERGLSLSDLDGANHHILPSALRLCEQVPSGARPALVLLCVKSGATAQAAGELAFSLPAGTTVVSLQNGVSNSAAASQAGPSLNVLPGMVPYNVAEIGEGAFHRGTPGRLAAKDDAALRPWLPVFERAGVPLDLHDDLLPVQWGKLLLNLNNPVNALSGLPLREELMHRGYRQCFAALIDETLGVLGVSGIAPAQVAAVPAQRLSSLLRLPDWLFRIVAARMLRIDAKARSSMADDLALGRRTEIDALSGEVVRLAQEHGLSAPRNARMVALLEAWPQHPDRWPARRLQDALGL</sequence>
<accession>A0A0D0L0S0</accession>
<dbReference type="SUPFAM" id="SSF51735">
    <property type="entry name" value="NAD(P)-binding Rossmann-fold domains"/>
    <property type="match status" value="1"/>
</dbReference>
<evidence type="ECO:0000256" key="10">
    <source>
        <dbReference type="RuleBase" id="RU362068"/>
    </source>
</evidence>
<dbReference type="PANTHER" id="PTHR43765:SF2">
    <property type="entry name" value="2-DEHYDROPANTOATE 2-REDUCTASE"/>
    <property type="match status" value="1"/>
</dbReference>
<dbReference type="InterPro" id="IPR008927">
    <property type="entry name" value="6-PGluconate_DH-like_C_sf"/>
</dbReference>
<reference evidence="13 14" key="1">
    <citation type="submission" date="2014-12" db="EMBL/GenBank/DDBJ databases">
        <title>16Stimator: statistical estimation of ribosomal gene copy numbers from draft genome assemblies.</title>
        <authorList>
            <person name="Perisin M.A."/>
            <person name="Vetter M."/>
            <person name="Gilbert J.A."/>
            <person name="Bergelson J."/>
        </authorList>
    </citation>
    <scope>NUCLEOTIDE SEQUENCE [LARGE SCALE GENOMIC DNA]</scope>
    <source>
        <strain evidence="13 14">MEDvA23</strain>
    </source>
</reference>
<dbReference type="OrthoDB" id="8555723at2"/>